<keyword evidence="2" id="KW-0813">Transport</keyword>
<dbReference type="SUPFAM" id="SSF103473">
    <property type="entry name" value="MFS general substrate transporter"/>
    <property type="match status" value="1"/>
</dbReference>
<dbReference type="InterPro" id="IPR011701">
    <property type="entry name" value="MFS"/>
</dbReference>
<evidence type="ECO:0000313" key="8">
    <source>
        <dbReference type="EMBL" id="MCZ4590394.1"/>
    </source>
</evidence>
<dbReference type="InterPro" id="IPR044770">
    <property type="entry name" value="MFS_spinster-like"/>
</dbReference>
<proteinExistence type="predicted"/>
<evidence type="ECO:0000256" key="1">
    <source>
        <dbReference type="ARBA" id="ARBA00004651"/>
    </source>
</evidence>
<evidence type="ECO:0000256" key="2">
    <source>
        <dbReference type="ARBA" id="ARBA00022448"/>
    </source>
</evidence>
<gene>
    <name evidence="8" type="ORF">O4328_43430</name>
</gene>
<keyword evidence="9" id="KW-1185">Reference proteome</keyword>
<keyword evidence="3 6" id="KW-0812">Transmembrane</keyword>
<feature type="transmembrane region" description="Helical" evidence="6">
    <location>
        <begin position="91"/>
        <end position="110"/>
    </location>
</feature>
<feature type="transmembrane region" description="Helical" evidence="6">
    <location>
        <begin position="219"/>
        <end position="239"/>
    </location>
</feature>
<evidence type="ECO:0000313" key="9">
    <source>
        <dbReference type="Proteomes" id="UP001066327"/>
    </source>
</evidence>
<feature type="transmembrane region" description="Helical" evidence="6">
    <location>
        <begin position="158"/>
        <end position="177"/>
    </location>
</feature>
<dbReference type="CDD" id="cd06174">
    <property type="entry name" value="MFS"/>
    <property type="match status" value="1"/>
</dbReference>
<comment type="caution">
    <text evidence="8">The sequence shown here is derived from an EMBL/GenBank/DDBJ whole genome shotgun (WGS) entry which is preliminary data.</text>
</comment>
<evidence type="ECO:0000256" key="3">
    <source>
        <dbReference type="ARBA" id="ARBA00022692"/>
    </source>
</evidence>
<dbReference type="Gene3D" id="1.20.1250.20">
    <property type="entry name" value="MFS general substrate transporter like domains"/>
    <property type="match status" value="2"/>
</dbReference>
<dbReference type="Proteomes" id="UP001066327">
    <property type="component" value="Unassembled WGS sequence"/>
</dbReference>
<dbReference type="PANTHER" id="PTHR23505">
    <property type="entry name" value="SPINSTER"/>
    <property type="match status" value="1"/>
</dbReference>
<dbReference type="InterPro" id="IPR036259">
    <property type="entry name" value="MFS_trans_sf"/>
</dbReference>
<dbReference type="Pfam" id="PF07690">
    <property type="entry name" value="MFS_1"/>
    <property type="match status" value="1"/>
</dbReference>
<accession>A0ABT4NSN3</accession>
<keyword evidence="4 6" id="KW-1133">Transmembrane helix</keyword>
<dbReference type="EMBL" id="JAPWIS010000048">
    <property type="protein sequence ID" value="MCZ4590394.1"/>
    <property type="molecule type" value="Genomic_DNA"/>
</dbReference>
<evidence type="ECO:0000256" key="5">
    <source>
        <dbReference type="ARBA" id="ARBA00023136"/>
    </source>
</evidence>
<protein>
    <submittedName>
        <fullName evidence="8">MFS transporter</fullName>
    </submittedName>
</protein>
<dbReference type="RefSeq" id="WP_269593006.1">
    <property type="nucleotide sequence ID" value="NZ_JAPWIS010000048.1"/>
</dbReference>
<name>A0ABT4NSN3_RHOOP</name>
<dbReference type="InterPro" id="IPR020846">
    <property type="entry name" value="MFS_dom"/>
</dbReference>
<feature type="transmembrane region" description="Helical" evidence="6">
    <location>
        <begin position="130"/>
        <end position="151"/>
    </location>
</feature>
<organism evidence="8 9">
    <name type="scientific">Rhodococcus opacus</name>
    <name type="common">Nocardia opaca</name>
    <dbReference type="NCBI Taxonomy" id="37919"/>
    <lineage>
        <taxon>Bacteria</taxon>
        <taxon>Bacillati</taxon>
        <taxon>Actinomycetota</taxon>
        <taxon>Actinomycetes</taxon>
        <taxon>Mycobacteriales</taxon>
        <taxon>Nocardiaceae</taxon>
        <taxon>Rhodococcus</taxon>
    </lineage>
</organism>
<feature type="transmembrane region" description="Helical" evidence="6">
    <location>
        <begin position="251"/>
        <end position="269"/>
    </location>
</feature>
<feature type="transmembrane region" description="Helical" evidence="6">
    <location>
        <begin position="626"/>
        <end position="645"/>
    </location>
</feature>
<dbReference type="PANTHER" id="PTHR23505:SF79">
    <property type="entry name" value="PROTEIN SPINSTER"/>
    <property type="match status" value="1"/>
</dbReference>
<sequence>MITFLALRVSRSSDRPLFDTGPNYDTNGSRALSGVSDGPTCHVAGLEHSINLSAVLPGQERGVTFMATTNALAATPGRWNRELHHYPNQRVRYTSLTIAVLATVVLYYQLYLSGGVAVDIIADYGLTFKWFVFMNVAALVAAGVAAHLGGVTDRVGRANVVTIGLVAVGLISAVAIPMCGDRWSFATCFVLLNAAEGVILVATPALVRDFSPQLGRASAMGFWTMGPVLGSLVVTAVVGSGSNAGDWQSHYVVAGICGIVVAALSVPFLKELAPALRDQVMIEARDRALLEARVKGMDTEQGLGRPTRQMLKPDIVLSSLAISMFLLFYMAMVGFGPTYFEVTFGYSQAQANNVLVWAWAANVAGLAIAGFASDRLLVRKPFMLVGSVVVLAVLVVFIALAARPETSYGTFAAVFVVMFFAMGTAYVAWMAAFTETVERRNPALTATGLAVWGVIIRIVFAAFVFLAPFVVNTVSTIVDHGATVKAISEGQSPDLTEEQNQVVAAASADGTAAERVNQLRAEFPQAAETMSSLPQAARAGLGVHSTDPAVRAAAVAEIVQATGLSAESASARLDLIGEVPSADLEFLVRFSPLVDPEVAAKLAYVAEHGADVQTAIADGPAQWQRYFWISALGVAFFIPMIWLMTGHWHPGQARKALRDHEAAVGREMAQVIGVDRNAVTNL</sequence>
<evidence type="ECO:0000259" key="7">
    <source>
        <dbReference type="PROSITE" id="PS50850"/>
    </source>
</evidence>
<reference evidence="8" key="1">
    <citation type="submission" date="2022-12" db="EMBL/GenBank/DDBJ databases">
        <authorList>
            <person name="Krivoruchko A.V."/>
            <person name="Elkin A."/>
        </authorList>
    </citation>
    <scope>NUCLEOTIDE SEQUENCE</scope>
    <source>
        <strain evidence="8">IEGM 249</strain>
    </source>
</reference>
<comment type="subcellular location">
    <subcellularLocation>
        <location evidence="1">Cell membrane</location>
        <topology evidence="1">Multi-pass membrane protein</topology>
    </subcellularLocation>
</comment>
<feature type="transmembrane region" description="Helical" evidence="6">
    <location>
        <begin position="449"/>
        <end position="471"/>
    </location>
</feature>
<feature type="transmembrane region" description="Helical" evidence="6">
    <location>
        <begin position="183"/>
        <end position="207"/>
    </location>
</feature>
<feature type="domain" description="Major facilitator superfamily (MFS) profile" evidence="7">
    <location>
        <begin position="95"/>
        <end position="491"/>
    </location>
</feature>
<feature type="transmembrane region" description="Helical" evidence="6">
    <location>
        <begin position="315"/>
        <end position="334"/>
    </location>
</feature>
<evidence type="ECO:0000256" key="4">
    <source>
        <dbReference type="ARBA" id="ARBA00022989"/>
    </source>
</evidence>
<dbReference type="PROSITE" id="PS50850">
    <property type="entry name" value="MFS"/>
    <property type="match status" value="1"/>
</dbReference>
<feature type="transmembrane region" description="Helical" evidence="6">
    <location>
        <begin position="408"/>
        <end position="429"/>
    </location>
</feature>
<keyword evidence="5 6" id="KW-0472">Membrane</keyword>
<evidence type="ECO:0000256" key="6">
    <source>
        <dbReference type="SAM" id="Phobius"/>
    </source>
</evidence>
<feature type="transmembrane region" description="Helical" evidence="6">
    <location>
        <begin position="384"/>
        <end position="402"/>
    </location>
</feature>